<evidence type="ECO:0000313" key="4">
    <source>
        <dbReference type="Proteomes" id="UP000290289"/>
    </source>
</evidence>
<accession>A0A498JR88</accession>
<reference evidence="3 4" key="1">
    <citation type="submission" date="2018-10" db="EMBL/GenBank/DDBJ databases">
        <title>A high-quality apple genome assembly.</title>
        <authorList>
            <person name="Hu J."/>
        </authorList>
    </citation>
    <scope>NUCLEOTIDE SEQUENCE [LARGE SCALE GENOMIC DNA]</scope>
    <source>
        <strain evidence="4">cv. HFTH1</strain>
        <tissue evidence="3">Young leaf</tissue>
    </source>
</reference>
<dbReference type="STRING" id="3750.A0A498JR88"/>
<dbReference type="EMBL" id="RDQH01000331">
    <property type="protein sequence ID" value="RXH97685.1"/>
    <property type="molecule type" value="Genomic_DNA"/>
</dbReference>
<feature type="compositionally biased region" description="Polar residues" evidence="2">
    <location>
        <begin position="108"/>
        <end position="130"/>
    </location>
</feature>
<proteinExistence type="predicted"/>
<sequence length="514" mass="59379">MGIKPPPWCISMIALHHYDQTRYALCDYLVFRFHCTHIHGFFAVNLRSFFDDHLDKDQSTQKSHDGYIKWWHHIMANMMLDDDAFLASMGTQPHSQFGVVTENESFETNQPNKTCSRHTQSSGLTSLSPTTRKRNRGVNKIRGRCKKLNFNRFGQAISSCDNVARFGRYIAMLAHDGGMILIDSPDWHQIESLKLDQVWSLVQATIDWRNPRATGKKEKVKAIVETKLHDCFRTWRAKLRKLYYVPFEKSEQRKHCNDSKVFQTQWQVLVAYWDKIENKLKRNIRFDKMSIFLCGVLYLLCATNAKNRKMLKTSHTTGTTTFAQIRNDYAEEHDGSELDRVTFFKMTHIRGPKQLSVDDESARMIVRERGEEVTTEVCNRIYAEVLRSEKRNQVQGFGLGVGWANVPGIVTQQRGISKEVKYLREAYEAQKQATAAAEEKMTHMMHEANEKAEKMKRKQKESIQRLKAKQEENLRLAKVQMVKQLKAMLAHVGINISSFGVGALESTSTQQQGC</sequence>
<keyword evidence="1" id="KW-0175">Coiled coil</keyword>
<dbReference type="InterPro" id="IPR004252">
    <property type="entry name" value="Probable_transposase_24"/>
</dbReference>
<comment type="caution">
    <text evidence="3">The sequence shown here is derived from an EMBL/GenBank/DDBJ whole genome shotgun (WGS) entry which is preliminary data.</text>
</comment>
<gene>
    <name evidence="3" type="ORF">DVH24_010010</name>
</gene>
<organism evidence="3 4">
    <name type="scientific">Malus domestica</name>
    <name type="common">Apple</name>
    <name type="synonym">Pyrus malus</name>
    <dbReference type="NCBI Taxonomy" id="3750"/>
    <lineage>
        <taxon>Eukaryota</taxon>
        <taxon>Viridiplantae</taxon>
        <taxon>Streptophyta</taxon>
        <taxon>Embryophyta</taxon>
        <taxon>Tracheophyta</taxon>
        <taxon>Spermatophyta</taxon>
        <taxon>Magnoliopsida</taxon>
        <taxon>eudicotyledons</taxon>
        <taxon>Gunneridae</taxon>
        <taxon>Pentapetalae</taxon>
        <taxon>rosids</taxon>
        <taxon>fabids</taxon>
        <taxon>Rosales</taxon>
        <taxon>Rosaceae</taxon>
        <taxon>Amygdaloideae</taxon>
        <taxon>Maleae</taxon>
        <taxon>Malus</taxon>
    </lineage>
</organism>
<evidence type="ECO:0000256" key="2">
    <source>
        <dbReference type="SAM" id="MobiDB-lite"/>
    </source>
</evidence>
<evidence type="ECO:0000313" key="3">
    <source>
        <dbReference type="EMBL" id="RXH97685.1"/>
    </source>
</evidence>
<dbReference type="PANTHER" id="PTHR33144:SF45">
    <property type="entry name" value="TRANSPOSASE TNP1_EN_SPM-LIKE DOMAIN-CONTAINING PROTEIN"/>
    <property type="match status" value="1"/>
</dbReference>
<dbReference type="Proteomes" id="UP000290289">
    <property type="component" value="Chromosome 5"/>
</dbReference>
<dbReference type="Pfam" id="PF03004">
    <property type="entry name" value="Transposase_24"/>
    <property type="match status" value="1"/>
</dbReference>
<name>A0A498JR88_MALDO</name>
<feature type="coiled-coil region" evidence="1">
    <location>
        <begin position="438"/>
        <end position="480"/>
    </location>
</feature>
<protein>
    <submittedName>
        <fullName evidence="3">Uncharacterized protein</fullName>
    </submittedName>
</protein>
<dbReference type="AlphaFoldDB" id="A0A498JR88"/>
<dbReference type="PANTHER" id="PTHR33144">
    <property type="entry name" value="OS10G0409366 PROTEIN-RELATED"/>
    <property type="match status" value="1"/>
</dbReference>
<evidence type="ECO:0000256" key="1">
    <source>
        <dbReference type="SAM" id="Coils"/>
    </source>
</evidence>
<feature type="region of interest" description="Disordered" evidence="2">
    <location>
        <begin position="108"/>
        <end position="136"/>
    </location>
</feature>
<keyword evidence="4" id="KW-1185">Reference proteome</keyword>